<dbReference type="PROSITE" id="PS51371">
    <property type="entry name" value="CBS"/>
    <property type="match status" value="2"/>
</dbReference>
<gene>
    <name evidence="5" type="ORF">C0099_01455</name>
</gene>
<evidence type="ECO:0000256" key="2">
    <source>
        <dbReference type="SAM" id="MobiDB-lite"/>
    </source>
</evidence>
<dbReference type="InterPro" id="IPR007065">
    <property type="entry name" value="HPP"/>
</dbReference>
<dbReference type="Proteomes" id="UP000242205">
    <property type="component" value="Chromosome"/>
</dbReference>
<feature type="transmembrane region" description="Helical" evidence="3">
    <location>
        <begin position="143"/>
        <end position="165"/>
    </location>
</feature>
<organism evidence="5 6">
    <name type="scientific">Pseudazoarcus pumilus</name>
    <dbReference type="NCBI Taxonomy" id="2067960"/>
    <lineage>
        <taxon>Bacteria</taxon>
        <taxon>Pseudomonadati</taxon>
        <taxon>Pseudomonadota</taxon>
        <taxon>Betaproteobacteria</taxon>
        <taxon>Rhodocyclales</taxon>
        <taxon>Zoogloeaceae</taxon>
        <taxon>Pseudazoarcus</taxon>
    </lineage>
</organism>
<dbReference type="RefSeq" id="WP_102245789.1">
    <property type="nucleotide sequence ID" value="NZ_CP025682.1"/>
</dbReference>
<name>A0A2I6S399_9RHOO</name>
<reference evidence="5 6" key="1">
    <citation type="submission" date="2018-01" db="EMBL/GenBank/DDBJ databases">
        <authorList>
            <person name="Fu G.-Y."/>
        </authorList>
    </citation>
    <scope>NUCLEOTIDE SEQUENCE [LARGE SCALE GENOMIC DNA]</scope>
    <source>
        <strain evidence="5 6">SY39</strain>
    </source>
</reference>
<keyword evidence="6" id="KW-1185">Reference proteome</keyword>
<keyword evidence="3" id="KW-1133">Transmembrane helix</keyword>
<dbReference type="Pfam" id="PF00571">
    <property type="entry name" value="CBS"/>
    <property type="match status" value="2"/>
</dbReference>
<dbReference type="PANTHER" id="PTHR33741:SF5">
    <property type="entry name" value="TRANSMEMBRANE PROTEIN DDB_G0269096-RELATED"/>
    <property type="match status" value="1"/>
</dbReference>
<feature type="transmembrane region" description="Helical" evidence="3">
    <location>
        <begin position="103"/>
        <end position="122"/>
    </location>
</feature>
<evidence type="ECO:0000256" key="3">
    <source>
        <dbReference type="SAM" id="Phobius"/>
    </source>
</evidence>
<dbReference type="InterPro" id="IPR058581">
    <property type="entry name" value="TM_HPP"/>
</dbReference>
<dbReference type="CDD" id="cd04600">
    <property type="entry name" value="CBS_pair_HPP_assoc"/>
    <property type="match status" value="1"/>
</dbReference>
<dbReference type="OrthoDB" id="9811720at2"/>
<dbReference type="InterPro" id="IPR000644">
    <property type="entry name" value="CBS_dom"/>
</dbReference>
<evidence type="ECO:0000313" key="5">
    <source>
        <dbReference type="EMBL" id="AUN93715.1"/>
    </source>
</evidence>
<evidence type="ECO:0000313" key="6">
    <source>
        <dbReference type="Proteomes" id="UP000242205"/>
    </source>
</evidence>
<keyword evidence="1" id="KW-0129">CBS domain</keyword>
<evidence type="ECO:0000259" key="4">
    <source>
        <dbReference type="PROSITE" id="PS51371"/>
    </source>
</evidence>
<dbReference type="EMBL" id="CP025682">
    <property type="protein sequence ID" value="AUN93715.1"/>
    <property type="molecule type" value="Genomic_DNA"/>
</dbReference>
<dbReference type="SUPFAM" id="SSF54631">
    <property type="entry name" value="CBS-domain pair"/>
    <property type="match status" value="1"/>
</dbReference>
<dbReference type="Gene3D" id="3.10.580.10">
    <property type="entry name" value="CBS-domain"/>
    <property type="match status" value="1"/>
</dbReference>
<sequence>MKALREWLIAFRPARLTADRAERIRACIGALIGIFVTGITSYWLIGNTPQLPMLIAPLGASAVLLFAVPNGPLAQPWPIVGGNTLSALVGVTALMLFDNLPTAAAVGVGGAIALMFLTRSLHPPGGAVALATVLGGDAVLEQGYMWALVPVGMESLLLLVIGLIYNNATGRRYPPPPPAPTTHNTDDSPPGERLGFTQSDLETVLSRYEQVLDVTRSDLQTILKQTEMEAYRRRMGEISCADIMSRDLVTVEYDTPLMHAWSRLQFHRIKALPVVDAERRVIGVVTLVDFLKHARLDRYEGFRDRLYRFLRRGGEDGLRQVGEIMTAEVETARANEHIARLVPKLSDGGRHHIPIVDDEERLVGIVTQSDLVAALYRGSSPQP</sequence>
<evidence type="ECO:0000256" key="1">
    <source>
        <dbReference type="PROSITE-ProRule" id="PRU00703"/>
    </source>
</evidence>
<dbReference type="SMART" id="SM00116">
    <property type="entry name" value="CBS"/>
    <property type="match status" value="2"/>
</dbReference>
<feature type="domain" description="CBS" evidence="4">
    <location>
        <begin position="325"/>
        <end position="382"/>
    </location>
</feature>
<feature type="domain" description="CBS" evidence="4">
    <location>
        <begin position="244"/>
        <end position="305"/>
    </location>
</feature>
<accession>A0A2I6S399</accession>
<proteinExistence type="predicted"/>
<keyword evidence="3" id="KW-0812">Transmembrane</keyword>
<protein>
    <recommendedName>
        <fullName evidence="4">CBS domain-containing protein</fullName>
    </recommendedName>
</protein>
<feature type="transmembrane region" description="Helical" evidence="3">
    <location>
        <begin position="24"/>
        <end position="45"/>
    </location>
</feature>
<keyword evidence="3" id="KW-0472">Membrane</keyword>
<feature type="region of interest" description="Disordered" evidence="2">
    <location>
        <begin position="172"/>
        <end position="196"/>
    </location>
</feature>
<dbReference type="AlphaFoldDB" id="A0A2I6S399"/>
<dbReference type="InterPro" id="IPR046342">
    <property type="entry name" value="CBS_dom_sf"/>
</dbReference>
<feature type="transmembrane region" description="Helical" evidence="3">
    <location>
        <begin position="80"/>
        <end position="97"/>
    </location>
</feature>
<dbReference type="Pfam" id="PF04982">
    <property type="entry name" value="TM_HPP"/>
    <property type="match status" value="1"/>
</dbReference>
<dbReference type="KEGG" id="atw:C0099_01455"/>
<dbReference type="PANTHER" id="PTHR33741">
    <property type="entry name" value="TRANSMEMBRANE PROTEIN DDB_G0269096-RELATED"/>
    <property type="match status" value="1"/>
</dbReference>